<evidence type="ECO:0000256" key="5">
    <source>
        <dbReference type="RuleBase" id="RU004379"/>
    </source>
</evidence>
<dbReference type="Proteomes" id="UP000245609">
    <property type="component" value="Unassembled WGS sequence"/>
</dbReference>
<evidence type="ECO:0000313" key="6">
    <source>
        <dbReference type="EMBL" id="PVV03839.1"/>
    </source>
</evidence>
<comment type="subcellular location">
    <subcellularLocation>
        <location evidence="1">Membrane</location>
        <topology evidence="1">Multi-pass membrane protein</topology>
    </subcellularLocation>
</comment>
<dbReference type="PANTHER" id="PTHR23291">
    <property type="entry name" value="BAX INHIBITOR-RELATED"/>
    <property type="match status" value="1"/>
</dbReference>
<comment type="similarity">
    <text evidence="5">Belongs to the BI1 family.</text>
</comment>
<dbReference type="Pfam" id="PF01027">
    <property type="entry name" value="Bax1-I"/>
    <property type="match status" value="1"/>
</dbReference>
<dbReference type="AlphaFoldDB" id="A0A2T9ZGY0"/>
<proteinExistence type="inferred from homology"/>
<reference evidence="6 7" key="1">
    <citation type="journal article" date="2018" name="MBio">
        <title>Comparative Genomics Reveals the Core Gene Toolbox for the Fungus-Insect Symbiosis.</title>
        <authorList>
            <person name="Wang Y."/>
            <person name="Stata M."/>
            <person name="Wang W."/>
            <person name="Stajich J.E."/>
            <person name="White M.M."/>
            <person name="Moncalvo J.M."/>
        </authorList>
    </citation>
    <scope>NUCLEOTIDE SEQUENCE [LARGE SCALE GENOMIC DNA]</scope>
    <source>
        <strain evidence="6 7">SC-DP-2</strain>
    </source>
</reference>
<dbReference type="PANTHER" id="PTHR23291:SF50">
    <property type="entry name" value="PROTEIN LIFEGUARD 4"/>
    <property type="match status" value="1"/>
</dbReference>
<dbReference type="STRING" id="133381.A0A2T9ZGY0"/>
<feature type="transmembrane region" description="Helical" evidence="5">
    <location>
        <begin position="82"/>
        <end position="102"/>
    </location>
</feature>
<keyword evidence="2 5" id="KW-0812">Transmembrane</keyword>
<name>A0A2T9ZGY0_9FUNG</name>
<dbReference type="GO" id="GO:0016020">
    <property type="term" value="C:membrane"/>
    <property type="evidence" value="ECO:0007669"/>
    <property type="project" value="UniProtKB-SubCell"/>
</dbReference>
<keyword evidence="7" id="KW-1185">Reference proteome</keyword>
<feature type="transmembrane region" description="Helical" evidence="5">
    <location>
        <begin position="51"/>
        <end position="70"/>
    </location>
</feature>
<feature type="transmembrane region" description="Helical" evidence="5">
    <location>
        <begin position="192"/>
        <end position="212"/>
    </location>
</feature>
<keyword evidence="3 5" id="KW-1133">Transmembrane helix</keyword>
<evidence type="ECO:0000256" key="2">
    <source>
        <dbReference type="ARBA" id="ARBA00022692"/>
    </source>
</evidence>
<feature type="transmembrane region" description="Helical" evidence="5">
    <location>
        <begin position="135"/>
        <end position="156"/>
    </location>
</feature>
<protein>
    <recommendedName>
        <fullName evidence="8">Transmembrane BAX inhibitor motif-containing protein 4</fullName>
    </recommendedName>
</protein>
<accession>A0A2T9ZGY0</accession>
<evidence type="ECO:0000313" key="7">
    <source>
        <dbReference type="Proteomes" id="UP000245609"/>
    </source>
</evidence>
<feature type="transmembrane region" description="Helical" evidence="5">
    <location>
        <begin position="168"/>
        <end position="186"/>
    </location>
</feature>
<keyword evidence="4 5" id="KW-0472">Membrane</keyword>
<sequence length="251" mass="28371">MNHSYQQVPPAYSETTAIPVSGDDGTENIFKVDDFVSESSLSVRMAFVRKVYSILTIEIFATIAWILLLQNKPSMQIWFFQNQWLIIVSFLSAIISLIILLFKSKSFPSNFILLSVFVSSESIVLGYVTSTYSQIVVLQALLITLGIFIALTVFTMQSNYDFSDLGPMLIFGLWGLILVGIVQIFVPFSSSLEFVICIFGVLIFCGLIVYDTFLIMKKLTPEEYILASVTLYLDFINLFMYILRLLGNNDN</sequence>
<feature type="transmembrane region" description="Helical" evidence="5">
    <location>
        <begin position="224"/>
        <end position="243"/>
    </location>
</feature>
<dbReference type="InterPro" id="IPR006214">
    <property type="entry name" value="Bax_inhibitor_1-related"/>
</dbReference>
<gene>
    <name evidence="6" type="ORF">BB560_001671</name>
</gene>
<dbReference type="EMBL" id="MBFS01000186">
    <property type="protein sequence ID" value="PVV03839.1"/>
    <property type="molecule type" value="Genomic_DNA"/>
</dbReference>
<organism evidence="6 7">
    <name type="scientific">Smittium megazygosporum</name>
    <dbReference type="NCBI Taxonomy" id="133381"/>
    <lineage>
        <taxon>Eukaryota</taxon>
        <taxon>Fungi</taxon>
        <taxon>Fungi incertae sedis</taxon>
        <taxon>Zoopagomycota</taxon>
        <taxon>Kickxellomycotina</taxon>
        <taxon>Harpellomycetes</taxon>
        <taxon>Harpellales</taxon>
        <taxon>Legeriomycetaceae</taxon>
        <taxon>Smittium</taxon>
    </lineage>
</organism>
<evidence type="ECO:0008006" key="8">
    <source>
        <dbReference type="Google" id="ProtNLM"/>
    </source>
</evidence>
<evidence type="ECO:0000256" key="4">
    <source>
        <dbReference type="ARBA" id="ARBA00023136"/>
    </source>
</evidence>
<comment type="caution">
    <text evidence="6">The sequence shown here is derived from an EMBL/GenBank/DDBJ whole genome shotgun (WGS) entry which is preliminary data.</text>
</comment>
<evidence type="ECO:0000256" key="1">
    <source>
        <dbReference type="ARBA" id="ARBA00004141"/>
    </source>
</evidence>
<feature type="transmembrane region" description="Helical" evidence="5">
    <location>
        <begin position="111"/>
        <end position="129"/>
    </location>
</feature>
<dbReference type="OrthoDB" id="7933078at2759"/>
<evidence type="ECO:0000256" key="3">
    <source>
        <dbReference type="ARBA" id="ARBA00022989"/>
    </source>
</evidence>